<dbReference type="InterPro" id="IPR002645">
    <property type="entry name" value="STAS_dom"/>
</dbReference>
<dbReference type="OrthoDB" id="2717092at2"/>
<gene>
    <name evidence="3" type="ORF">BA724_03950</name>
</gene>
<keyword evidence="1" id="KW-0597">Phosphoprotein</keyword>
<dbReference type="Gene3D" id="3.30.750.24">
    <property type="entry name" value="STAS domain"/>
    <property type="match status" value="1"/>
</dbReference>
<evidence type="ECO:0000256" key="1">
    <source>
        <dbReference type="ARBA" id="ARBA00022553"/>
    </source>
</evidence>
<dbReference type="STRING" id="1714016.BA724_03950"/>
<evidence type="ECO:0000313" key="4">
    <source>
        <dbReference type="Proteomes" id="UP000095658"/>
    </source>
</evidence>
<keyword evidence="4" id="KW-1185">Reference proteome</keyword>
<reference evidence="3 4" key="1">
    <citation type="submission" date="2016-06" db="EMBL/GenBank/DDBJ databases">
        <title>Domibacillus iocasae genome sequencing.</title>
        <authorList>
            <person name="Verma A."/>
            <person name="Pal Y."/>
            <person name="Ojha A.K."/>
            <person name="Krishnamurthi S."/>
        </authorList>
    </citation>
    <scope>NUCLEOTIDE SEQUENCE [LARGE SCALE GENOMIC DNA]</scope>
    <source>
        <strain evidence="3 4">DSM 29979</strain>
    </source>
</reference>
<evidence type="ECO:0000259" key="2">
    <source>
        <dbReference type="PROSITE" id="PS50801"/>
    </source>
</evidence>
<dbReference type="CDD" id="cd07041">
    <property type="entry name" value="STAS_RsbR_RsbS_like"/>
    <property type="match status" value="1"/>
</dbReference>
<comment type="caution">
    <text evidence="3">The sequence shown here is derived from an EMBL/GenBank/DDBJ whole genome shotgun (WGS) entry which is preliminary data.</text>
</comment>
<protein>
    <recommendedName>
        <fullName evidence="2">STAS domain-containing protein</fullName>
    </recommendedName>
</protein>
<dbReference type="InterPro" id="IPR024096">
    <property type="entry name" value="NO_sig/Golgi_transp_ligand-bd"/>
</dbReference>
<dbReference type="Pfam" id="PF01740">
    <property type="entry name" value="STAS"/>
    <property type="match status" value="1"/>
</dbReference>
<feature type="domain" description="STAS" evidence="2">
    <location>
        <begin position="218"/>
        <end position="329"/>
    </location>
</feature>
<dbReference type="Proteomes" id="UP000095658">
    <property type="component" value="Unassembled WGS sequence"/>
</dbReference>
<dbReference type="PANTHER" id="PTHR33745">
    <property type="entry name" value="RSBT ANTAGONIST PROTEIN RSBS-RELATED"/>
    <property type="match status" value="1"/>
</dbReference>
<proteinExistence type="predicted"/>
<dbReference type="InterPro" id="IPR051932">
    <property type="entry name" value="Bact_StressResp_Reg"/>
</dbReference>
<accession>A0A1E7DPZ8</accession>
<dbReference type="PANTHER" id="PTHR33745:SF3">
    <property type="entry name" value="RSBT CO-ANTAGONIST PROTEIN RSBRC"/>
    <property type="match status" value="1"/>
</dbReference>
<evidence type="ECO:0000313" key="3">
    <source>
        <dbReference type="EMBL" id="OES45170.1"/>
    </source>
</evidence>
<dbReference type="PROSITE" id="PS50801">
    <property type="entry name" value="STAS"/>
    <property type="match status" value="1"/>
</dbReference>
<dbReference type="RefSeq" id="WP_069938051.1">
    <property type="nucleotide sequence ID" value="NZ_MAMP01000020.1"/>
</dbReference>
<dbReference type="SUPFAM" id="SSF111126">
    <property type="entry name" value="Ligand-binding domain in the NO signalling and Golgi transport"/>
    <property type="match status" value="1"/>
</dbReference>
<dbReference type="AlphaFoldDB" id="A0A1E7DPZ8"/>
<dbReference type="EMBL" id="MAMP01000020">
    <property type="protein sequence ID" value="OES45170.1"/>
    <property type="molecule type" value="Genomic_DNA"/>
</dbReference>
<sequence length="343" mass="38525">MQEKQEIKVGGTNLQWNWGEGLFQFEGVDVVLFWTKTALKTFIDTIEEVTGTESARIVMETAGYRTGKIFSGFYKENGEKAEDILAFLPNIYAAAGWGAIEFKQLCLTERRAILSIRNDWESKVVHAQGKENPGTFLGGHWAGIFSGLLDETIWYKITEYNLTDEGSYKEIELYPSPTTPSENVREHIQTQEQQTIMQLEAMVENRTIELRKMIRELSSPVIPVLDGILVTPVMGRFDQERSDDFTETALQAIVEHKASMLILDVTGIKAMDSLILSTLEKVTQSIQLIGAVPIIAGISPKLGMEMNSKGIYLKDLKCFATLKHAVHYAIALEGIQIVKKKEE</sequence>
<dbReference type="SUPFAM" id="SSF52091">
    <property type="entry name" value="SpoIIaa-like"/>
    <property type="match status" value="1"/>
</dbReference>
<name>A0A1E7DPZ8_9BACI</name>
<organism evidence="3 4">
    <name type="scientific">Domibacillus iocasae</name>
    <dbReference type="NCBI Taxonomy" id="1714016"/>
    <lineage>
        <taxon>Bacteria</taxon>
        <taxon>Bacillati</taxon>
        <taxon>Bacillota</taxon>
        <taxon>Bacilli</taxon>
        <taxon>Bacillales</taxon>
        <taxon>Bacillaceae</taxon>
        <taxon>Domibacillus</taxon>
    </lineage>
</organism>
<dbReference type="InterPro" id="IPR036513">
    <property type="entry name" value="STAS_dom_sf"/>
</dbReference>